<dbReference type="Proteomes" id="UP000276133">
    <property type="component" value="Unassembled WGS sequence"/>
</dbReference>
<proteinExistence type="predicted"/>
<comment type="caution">
    <text evidence="1">The sequence shown here is derived from an EMBL/GenBank/DDBJ whole genome shotgun (WGS) entry which is preliminary data.</text>
</comment>
<protein>
    <submittedName>
        <fullName evidence="1">RNA-directed DNA polymerase from mobile element jockey-like</fullName>
    </submittedName>
</protein>
<keyword evidence="1" id="KW-0695">RNA-directed DNA polymerase</keyword>
<keyword evidence="1" id="KW-0808">Transferase</keyword>
<sequence length="121" mass="14333">MVYELRHLKYEQRLAKLELTTLKVRRERGDLIEFFKITNDFSSVVWHNQTLKSNSLTSEGPAGGIRGHQHRMTKQLTKTKQRDNFLINRVVNSWNELPDELINAQSKNCFKNQLNNYLKMK</sequence>
<reference evidence="1 2" key="1">
    <citation type="journal article" date="2018" name="Sci. Rep.">
        <title>Genomic signatures of local adaptation to the degree of environmental predictability in rotifers.</title>
        <authorList>
            <person name="Franch-Gras L."/>
            <person name="Hahn C."/>
            <person name="Garcia-Roger E.M."/>
            <person name="Carmona M.J."/>
            <person name="Serra M."/>
            <person name="Gomez A."/>
        </authorList>
    </citation>
    <scope>NUCLEOTIDE SEQUENCE [LARGE SCALE GENOMIC DNA]</scope>
    <source>
        <strain evidence="1">HYR1</strain>
    </source>
</reference>
<organism evidence="1 2">
    <name type="scientific">Brachionus plicatilis</name>
    <name type="common">Marine rotifer</name>
    <name type="synonym">Brachionus muelleri</name>
    <dbReference type="NCBI Taxonomy" id="10195"/>
    <lineage>
        <taxon>Eukaryota</taxon>
        <taxon>Metazoa</taxon>
        <taxon>Spiralia</taxon>
        <taxon>Gnathifera</taxon>
        <taxon>Rotifera</taxon>
        <taxon>Eurotatoria</taxon>
        <taxon>Monogononta</taxon>
        <taxon>Pseudotrocha</taxon>
        <taxon>Ploima</taxon>
        <taxon>Brachionidae</taxon>
        <taxon>Brachionus</taxon>
    </lineage>
</organism>
<keyword evidence="1" id="KW-0548">Nucleotidyltransferase</keyword>
<evidence type="ECO:0000313" key="1">
    <source>
        <dbReference type="EMBL" id="RNA16793.1"/>
    </source>
</evidence>
<accession>A0A3M7QZS1</accession>
<dbReference type="AlphaFoldDB" id="A0A3M7QZS1"/>
<name>A0A3M7QZS1_BRAPC</name>
<keyword evidence="2" id="KW-1185">Reference proteome</keyword>
<dbReference type="OrthoDB" id="426210at2759"/>
<dbReference type="EMBL" id="REGN01004624">
    <property type="protein sequence ID" value="RNA16793.1"/>
    <property type="molecule type" value="Genomic_DNA"/>
</dbReference>
<dbReference type="GO" id="GO:0003964">
    <property type="term" value="F:RNA-directed DNA polymerase activity"/>
    <property type="evidence" value="ECO:0007669"/>
    <property type="project" value="UniProtKB-KW"/>
</dbReference>
<evidence type="ECO:0000313" key="2">
    <source>
        <dbReference type="Proteomes" id="UP000276133"/>
    </source>
</evidence>
<gene>
    <name evidence="1" type="ORF">BpHYR1_028031</name>
</gene>